<keyword evidence="2" id="KW-1133">Transmembrane helix</keyword>
<dbReference type="Proteomes" id="UP000019118">
    <property type="component" value="Unassembled WGS sequence"/>
</dbReference>
<proteinExistence type="predicted"/>
<evidence type="ECO:0000313" key="3">
    <source>
        <dbReference type="EnsemblMetazoa" id="XP_019756496.1"/>
    </source>
</evidence>
<organism evidence="3 4">
    <name type="scientific">Dendroctonus ponderosae</name>
    <name type="common">Mountain pine beetle</name>
    <dbReference type="NCBI Taxonomy" id="77166"/>
    <lineage>
        <taxon>Eukaryota</taxon>
        <taxon>Metazoa</taxon>
        <taxon>Ecdysozoa</taxon>
        <taxon>Arthropoda</taxon>
        <taxon>Hexapoda</taxon>
        <taxon>Insecta</taxon>
        <taxon>Pterygota</taxon>
        <taxon>Neoptera</taxon>
        <taxon>Endopterygota</taxon>
        <taxon>Coleoptera</taxon>
        <taxon>Polyphaga</taxon>
        <taxon>Cucujiformia</taxon>
        <taxon>Curculionidae</taxon>
        <taxon>Scolytinae</taxon>
        <taxon>Dendroctonus</taxon>
    </lineage>
</organism>
<dbReference type="KEGG" id="dpa:109535112"/>
<keyword evidence="2" id="KW-0812">Transmembrane</keyword>
<evidence type="ECO:0000256" key="2">
    <source>
        <dbReference type="SAM" id="Phobius"/>
    </source>
</evidence>
<dbReference type="EnsemblMetazoa" id="XM_019900937.1">
    <property type="protein sequence ID" value="XP_019756496.1"/>
    <property type="gene ID" value="LOC109535112"/>
</dbReference>
<feature type="compositionally biased region" description="Polar residues" evidence="1">
    <location>
        <begin position="139"/>
        <end position="154"/>
    </location>
</feature>
<feature type="transmembrane region" description="Helical" evidence="2">
    <location>
        <begin position="6"/>
        <end position="26"/>
    </location>
</feature>
<feature type="region of interest" description="Disordered" evidence="1">
    <location>
        <begin position="132"/>
        <end position="154"/>
    </location>
</feature>
<feature type="transmembrane region" description="Helical" evidence="2">
    <location>
        <begin position="58"/>
        <end position="77"/>
    </location>
</feature>
<reference evidence="4" key="1">
    <citation type="journal article" date="2013" name="Genome Biol.">
        <title>Draft genome of the mountain pine beetle, Dendroctonus ponderosae Hopkins, a major forest pest.</title>
        <authorList>
            <person name="Keeling C.I."/>
            <person name="Yuen M.M."/>
            <person name="Liao N.Y."/>
            <person name="Docking T.R."/>
            <person name="Chan S.K."/>
            <person name="Taylor G.A."/>
            <person name="Palmquist D.L."/>
            <person name="Jackman S.D."/>
            <person name="Nguyen A."/>
            <person name="Li M."/>
            <person name="Henderson H."/>
            <person name="Janes J.K."/>
            <person name="Zhao Y."/>
            <person name="Pandoh P."/>
            <person name="Moore R."/>
            <person name="Sperling F.A."/>
            <person name="Huber D.P."/>
            <person name="Birol I."/>
            <person name="Jones S.J."/>
            <person name="Bohlmann J."/>
        </authorList>
    </citation>
    <scope>NUCLEOTIDE SEQUENCE</scope>
</reference>
<protein>
    <submittedName>
        <fullName evidence="3">Uncharacterized protein</fullName>
    </submittedName>
</protein>
<sequence length="154" mass="16881">MFGKLVRVTVLYLLLLLTWVKCLSIAKANATFDESTSISIKNSDLYEESRKSKKKHSYLFGLILGAVLCKLVLFPVAVKAMAIMSSVSVLLSAMSLIISSIVGYAKLAASNIVKVVHVKDVWSKGDQPPLAYIQPPDGHNNNNSGPEEFNQRLN</sequence>
<evidence type="ECO:0000256" key="1">
    <source>
        <dbReference type="SAM" id="MobiDB-lite"/>
    </source>
</evidence>
<dbReference type="Pfam" id="PF07898">
    <property type="entry name" value="DUF1676"/>
    <property type="match status" value="1"/>
</dbReference>
<evidence type="ECO:0000313" key="4">
    <source>
        <dbReference type="Proteomes" id="UP000019118"/>
    </source>
</evidence>
<dbReference type="InterPro" id="IPR012464">
    <property type="entry name" value="DUF1676"/>
</dbReference>
<feature type="transmembrane region" description="Helical" evidence="2">
    <location>
        <begin position="83"/>
        <end position="105"/>
    </location>
</feature>
<dbReference type="GeneID" id="109535112"/>
<reference evidence="3" key="2">
    <citation type="submission" date="2024-08" db="UniProtKB">
        <authorList>
            <consortium name="EnsemblMetazoa"/>
        </authorList>
    </citation>
    <scope>IDENTIFICATION</scope>
</reference>
<keyword evidence="4" id="KW-1185">Reference proteome</keyword>
<name>A0AAR5P795_DENPD</name>
<dbReference type="AlphaFoldDB" id="A0AAR5P795"/>
<keyword evidence="2" id="KW-0472">Membrane</keyword>
<accession>A0AAR5P795</accession>